<organism evidence="2 6">
    <name type="scientific">Candidatus Methanofastidiosum methylothiophilum</name>
    <dbReference type="NCBI Taxonomy" id="1705564"/>
    <lineage>
        <taxon>Archaea</taxon>
        <taxon>Methanobacteriati</taxon>
        <taxon>Methanobacteriota</taxon>
        <taxon>Stenosarchaea group</taxon>
        <taxon>Candidatus Methanofastidiosia</taxon>
        <taxon>Candidatus Methanofastidiosales</taxon>
        <taxon>Candidatus Methanofastidiosaceae</taxon>
        <taxon>Candidatus Methanofastidiosum</taxon>
    </lineage>
</organism>
<dbReference type="Proteomes" id="UP000091929">
    <property type="component" value="Unassembled WGS sequence"/>
</dbReference>
<dbReference type="EMBL" id="LNJC01000001">
    <property type="protein sequence ID" value="KYC51458.1"/>
    <property type="molecule type" value="Genomic_DNA"/>
</dbReference>
<evidence type="ECO:0000313" key="4">
    <source>
        <dbReference type="EMBL" id="KYC51458.1"/>
    </source>
</evidence>
<evidence type="ECO:0000313" key="6">
    <source>
        <dbReference type="Proteomes" id="UP000092401"/>
    </source>
</evidence>
<proteinExistence type="inferred from homology"/>
<reference evidence="5 6" key="1">
    <citation type="journal article" date="2016" name="ISME J.">
        <title>Chasing the elusive Euryarchaeota class WSA2: genomes reveal a uniquely fastidious methyl-reducing methanogen.</title>
        <authorList>
            <person name="Nobu M.K."/>
            <person name="Narihiro T."/>
            <person name="Kuroda K."/>
            <person name="Mei R."/>
            <person name="Liu W.T."/>
        </authorList>
    </citation>
    <scope>NUCLEOTIDE SEQUENCE [LARGE SCALE GENOMIC DNA]</scope>
    <source>
        <strain evidence="2">B03fssc0709_Meth_Bin005</strain>
        <strain evidence="3">B15fssc0709_Meth_Bin003</strain>
        <strain evidence="4">BMIXfssc0709_Meth_Bin006</strain>
    </source>
</reference>
<accession>A0A150IQ79</accession>
<evidence type="ECO:0000313" key="2">
    <source>
        <dbReference type="EMBL" id="KYC45461.1"/>
    </source>
</evidence>
<name>A0A150IKE0_9EURY</name>
<dbReference type="NCBIfam" id="NF011470">
    <property type="entry name" value="PRK14887.1"/>
    <property type="match status" value="1"/>
</dbReference>
<accession>A0A150IKE0</accession>
<gene>
    <name evidence="2" type="ORF">APG10_00836</name>
    <name evidence="3" type="ORF">APG11_01355</name>
    <name evidence="4" type="ORF">APG12_00122</name>
</gene>
<dbReference type="Proteomes" id="UP000092403">
    <property type="component" value="Unassembled WGS sequence"/>
</dbReference>
<dbReference type="InterPro" id="IPR015419">
    <property type="entry name" value="CTAG/Pcc1"/>
</dbReference>
<dbReference type="Proteomes" id="UP000092401">
    <property type="component" value="Unassembled WGS sequence"/>
</dbReference>
<comment type="similarity">
    <text evidence="1">Belongs to the CTAG/PCC1 family.</text>
</comment>
<dbReference type="AlphaFoldDB" id="A0A150IKE0"/>
<evidence type="ECO:0000256" key="1">
    <source>
        <dbReference type="ARBA" id="ARBA00007073"/>
    </source>
</evidence>
<accession>A0A150J2T4</accession>
<sequence>MSRIKVKLSFFFDSEKTAEAYYNGIYVDNKPFKGTSISTRIYKETLEVESESESIGTLKNTVDDIIACVEAIRKTLVL</sequence>
<comment type="caution">
    <text evidence="2">The sequence shown here is derived from an EMBL/GenBank/DDBJ whole genome shotgun (WGS) entry which is preliminary data.</text>
</comment>
<dbReference type="EMBL" id="LNGE01000018">
    <property type="protein sequence ID" value="KYC45461.1"/>
    <property type="molecule type" value="Genomic_DNA"/>
</dbReference>
<evidence type="ECO:0000313" key="3">
    <source>
        <dbReference type="EMBL" id="KYC47199.1"/>
    </source>
</evidence>
<evidence type="ECO:0000313" key="5">
    <source>
        <dbReference type="Proteomes" id="UP000091929"/>
    </source>
</evidence>
<dbReference type="EMBL" id="LNGF01000030">
    <property type="protein sequence ID" value="KYC47199.1"/>
    <property type="molecule type" value="Genomic_DNA"/>
</dbReference>
<dbReference type="Pfam" id="PF09341">
    <property type="entry name" value="Pcc1"/>
    <property type="match status" value="1"/>
</dbReference>
<protein>
    <submittedName>
        <fullName evidence="2">Uncharacterized protein</fullName>
    </submittedName>
</protein>